<comment type="similarity">
    <text evidence="2 6">Belongs to the ATG8 family.</text>
</comment>
<evidence type="ECO:0000313" key="7">
    <source>
        <dbReference type="EMBL" id="CAD7694288.1"/>
    </source>
</evidence>
<keyword evidence="4 5" id="KW-0449">Lipoprotein</keyword>
<gene>
    <name evidence="7" type="ORF">NYPRO_LOCUS27080</name>
</gene>
<comment type="subcellular location">
    <subcellularLocation>
        <location evidence="1">Membrane</location>
    </subcellularLocation>
</comment>
<dbReference type="PANTHER" id="PTHR10969">
    <property type="entry name" value="MICROTUBULE-ASSOCIATED PROTEINS 1A/1B LIGHT CHAIN 3-RELATED"/>
    <property type="match status" value="1"/>
</dbReference>
<evidence type="ECO:0000313" key="8">
    <source>
        <dbReference type="Proteomes" id="UP000645828"/>
    </source>
</evidence>
<organism evidence="7 8">
    <name type="scientific">Nyctereutes procyonoides</name>
    <name type="common">Raccoon dog</name>
    <name type="synonym">Canis procyonoides</name>
    <dbReference type="NCBI Taxonomy" id="34880"/>
    <lineage>
        <taxon>Eukaryota</taxon>
        <taxon>Metazoa</taxon>
        <taxon>Chordata</taxon>
        <taxon>Craniata</taxon>
        <taxon>Vertebrata</taxon>
        <taxon>Euteleostomi</taxon>
        <taxon>Mammalia</taxon>
        <taxon>Eutheria</taxon>
        <taxon>Laurasiatheria</taxon>
        <taxon>Carnivora</taxon>
        <taxon>Caniformia</taxon>
        <taxon>Canidae</taxon>
        <taxon>Nyctereutes</taxon>
    </lineage>
</organism>
<sequence length="105" mass="12453">MEWMFKEDHLLEHRCMESVKIPAKYPNWVPVIVEKVLGSQIIDTDKWKYLVPSDNPVVQFTWIIRERIQLSSEKAIFLFSLHEGEGKDENRFLYVAYNGDNTFGF</sequence>
<dbReference type="EMBL" id="CAJHUB010000789">
    <property type="protein sequence ID" value="CAD7694288.1"/>
    <property type="molecule type" value="Genomic_DNA"/>
</dbReference>
<comment type="caution">
    <text evidence="7">The sequence shown here is derived from an EMBL/GenBank/DDBJ whole genome shotgun (WGS) entry which is preliminary data.</text>
</comment>
<reference evidence="7" key="1">
    <citation type="submission" date="2020-12" db="EMBL/GenBank/DDBJ databases">
        <authorList>
            <consortium name="Molecular Ecology Group"/>
        </authorList>
    </citation>
    <scope>NUCLEOTIDE SEQUENCE</scope>
    <source>
        <strain evidence="7">TBG_1078</strain>
    </source>
</reference>
<protein>
    <submittedName>
        <fullName evidence="7">(raccoon dog) hypothetical protein</fullName>
    </submittedName>
</protein>
<evidence type="ECO:0000256" key="3">
    <source>
        <dbReference type="ARBA" id="ARBA00023136"/>
    </source>
</evidence>
<name>A0A812A103_NYCPR</name>
<dbReference type="SUPFAM" id="SSF54236">
    <property type="entry name" value="Ubiquitin-like"/>
    <property type="match status" value="1"/>
</dbReference>
<dbReference type="GO" id="GO:0006914">
    <property type="term" value="P:autophagy"/>
    <property type="evidence" value="ECO:0007669"/>
    <property type="project" value="UniProtKB-KW"/>
</dbReference>
<evidence type="ECO:0000256" key="2">
    <source>
        <dbReference type="ARBA" id="ARBA00007293"/>
    </source>
</evidence>
<dbReference type="Gene3D" id="3.10.20.90">
    <property type="entry name" value="Phosphatidylinositol 3-kinase Catalytic Subunit, Chain A, domain 1"/>
    <property type="match status" value="1"/>
</dbReference>
<evidence type="ECO:0000256" key="1">
    <source>
        <dbReference type="ARBA" id="ARBA00004370"/>
    </source>
</evidence>
<accession>A0A812A103</accession>
<evidence type="ECO:0000256" key="5">
    <source>
        <dbReference type="PIRSR" id="PIRSR604241-50"/>
    </source>
</evidence>
<evidence type="ECO:0000256" key="4">
    <source>
        <dbReference type="ARBA" id="ARBA00023288"/>
    </source>
</evidence>
<feature type="lipid moiety-binding region" description="Phosphatidylserine amidated glycine; alternate" evidence="5">
    <location>
        <position position="104"/>
    </location>
</feature>
<dbReference type="GO" id="GO:0016020">
    <property type="term" value="C:membrane"/>
    <property type="evidence" value="ECO:0007669"/>
    <property type="project" value="UniProtKB-SubCell"/>
</dbReference>
<dbReference type="InterPro" id="IPR029071">
    <property type="entry name" value="Ubiquitin-like_domsf"/>
</dbReference>
<dbReference type="Pfam" id="PF02991">
    <property type="entry name" value="ATG8"/>
    <property type="match status" value="1"/>
</dbReference>
<dbReference type="Proteomes" id="UP000645828">
    <property type="component" value="Unassembled WGS sequence"/>
</dbReference>
<evidence type="ECO:0000256" key="6">
    <source>
        <dbReference type="RuleBase" id="RU004384"/>
    </source>
</evidence>
<keyword evidence="6" id="KW-0072">Autophagy</keyword>
<proteinExistence type="inferred from homology"/>
<dbReference type="AlphaFoldDB" id="A0A812A103"/>
<keyword evidence="8" id="KW-1185">Reference proteome</keyword>
<keyword evidence="3" id="KW-0472">Membrane</keyword>
<dbReference type="InterPro" id="IPR004241">
    <property type="entry name" value="Atg8-like"/>
</dbReference>